<organism evidence="5 6">
    <name type="scientific">Fluviicola chungangensis</name>
    <dbReference type="NCBI Taxonomy" id="2597671"/>
    <lineage>
        <taxon>Bacteria</taxon>
        <taxon>Pseudomonadati</taxon>
        <taxon>Bacteroidota</taxon>
        <taxon>Flavobacteriia</taxon>
        <taxon>Flavobacteriales</taxon>
        <taxon>Crocinitomicaceae</taxon>
        <taxon>Fluviicola</taxon>
    </lineage>
</organism>
<evidence type="ECO:0000256" key="2">
    <source>
        <dbReference type="ARBA" id="ARBA00022679"/>
    </source>
</evidence>
<dbReference type="PANTHER" id="PTHR11712:SF320">
    <property type="entry name" value="BETA-KETOACYL SYNTHASE"/>
    <property type="match status" value="1"/>
</dbReference>
<dbReference type="InterPro" id="IPR014031">
    <property type="entry name" value="Ketoacyl_synth_C"/>
</dbReference>
<dbReference type="CDD" id="cd00834">
    <property type="entry name" value="KAS_I_II"/>
    <property type="match status" value="1"/>
</dbReference>
<gene>
    <name evidence="5" type="ORF">FO442_04635</name>
</gene>
<dbReference type="PROSITE" id="PS52004">
    <property type="entry name" value="KS3_2"/>
    <property type="match status" value="1"/>
</dbReference>
<sequence>MTEIVVTGMGAISSIGLTIAENLYSLKHEISGIKKAKHFKSHYAGSLVFGEIDQSDESLLEELALKKGHGFTRTTLIAMKAFREAVSHAQLSPEDIASTRTAFISSSTVGGMCYTDDLYHDANMQGSPSEYVKNYEGSDHALQIVRFYGMKGITDVVNTACSSSANAIAIGARLLETGKVDRVIAGGSDCLAKFTVNGFNSLRILSEEPCKPFDTHREGLSLGEAAAYVVLERKADVSDPGKIQAVFSGFGICNDAFHPSATSDDARGPRMAMELALKRANLSPENIQYINAHGTGTPNNDLTESFAFSKLFKNVPAYSSTKSYVGHTLAAAGVLEAIYSILSIQNQEVYPSLRVEEPIADFSFQPTLRYTPEVAITHVLSNSFGFGGNCTSLIFSACI</sequence>
<evidence type="ECO:0000259" key="4">
    <source>
        <dbReference type="PROSITE" id="PS52004"/>
    </source>
</evidence>
<proteinExistence type="inferred from homology"/>
<dbReference type="InterPro" id="IPR016039">
    <property type="entry name" value="Thiolase-like"/>
</dbReference>
<feature type="domain" description="Ketosynthase family 3 (KS3)" evidence="4">
    <location>
        <begin position="1"/>
        <end position="397"/>
    </location>
</feature>
<dbReference type="InterPro" id="IPR000794">
    <property type="entry name" value="Beta-ketoacyl_synthase"/>
</dbReference>
<evidence type="ECO:0000256" key="1">
    <source>
        <dbReference type="ARBA" id="ARBA00008467"/>
    </source>
</evidence>
<keyword evidence="6" id="KW-1185">Reference proteome</keyword>
<dbReference type="InterPro" id="IPR014030">
    <property type="entry name" value="Ketoacyl_synth_N"/>
</dbReference>
<accession>A0A556N2L8</accession>
<dbReference type="SUPFAM" id="SSF53901">
    <property type="entry name" value="Thiolase-like"/>
    <property type="match status" value="1"/>
</dbReference>
<dbReference type="SMART" id="SM00825">
    <property type="entry name" value="PKS_KS"/>
    <property type="match status" value="1"/>
</dbReference>
<comment type="similarity">
    <text evidence="1 3">Belongs to the thiolase-like superfamily. Beta-ketoacyl-ACP synthases family.</text>
</comment>
<dbReference type="AlphaFoldDB" id="A0A556N2L8"/>
<comment type="caution">
    <text evidence="5">The sequence shown here is derived from an EMBL/GenBank/DDBJ whole genome shotgun (WGS) entry which is preliminary data.</text>
</comment>
<protein>
    <submittedName>
        <fullName evidence="5">Beta-ketoacyl-[acyl-carrier-protein] synthase family protein</fullName>
    </submittedName>
</protein>
<dbReference type="Gene3D" id="3.40.47.10">
    <property type="match status" value="1"/>
</dbReference>
<keyword evidence="2 3" id="KW-0808">Transferase</keyword>
<dbReference type="OrthoDB" id="9808669at2"/>
<evidence type="ECO:0000313" key="5">
    <source>
        <dbReference type="EMBL" id="TSJ46450.1"/>
    </source>
</evidence>
<dbReference type="GO" id="GO:0005829">
    <property type="term" value="C:cytosol"/>
    <property type="evidence" value="ECO:0007669"/>
    <property type="project" value="TreeGrafter"/>
</dbReference>
<dbReference type="InterPro" id="IPR018201">
    <property type="entry name" value="Ketoacyl_synth_AS"/>
</dbReference>
<dbReference type="EMBL" id="VLPL01000002">
    <property type="protein sequence ID" value="TSJ46450.1"/>
    <property type="molecule type" value="Genomic_DNA"/>
</dbReference>
<dbReference type="InterPro" id="IPR020841">
    <property type="entry name" value="PKS_Beta-ketoAc_synthase_dom"/>
</dbReference>
<dbReference type="Pfam" id="PF02801">
    <property type="entry name" value="Ketoacyl-synt_C"/>
    <property type="match status" value="1"/>
</dbReference>
<dbReference type="PANTHER" id="PTHR11712">
    <property type="entry name" value="POLYKETIDE SYNTHASE-RELATED"/>
    <property type="match status" value="1"/>
</dbReference>
<dbReference type="Pfam" id="PF00109">
    <property type="entry name" value="ketoacyl-synt"/>
    <property type="match status" value="1"/>
</dbReference>
<dbReference type="Proteomes" id="UP000316008">
    <property type="component" value="Unassembled WGS sequence"/>
</dbReference>
<dbReference type="RefSeq" id="WP_144331987.1">
    <property type="nucleotide sequence ID" value="NZ_VLPL01000002.1"/>
</dbReference>
<dbReference type="GO" id="GO:0004315">
    <property type="term" value="F:3-oxoacyl-[acyl-carrier-protein] synthase activity"/>
    <property type="evidence" value="ECO:0007669"/>
    <property type="project" value="InterPro"/>
</dbReference>
<dbReference type="PROSITE" id="PS00606">
    <property type="entry name" value="KS3_1"/>
    <property type="match status" value="1"/>
</dbReference>
<evidence type="ECO:0000256" key="3">
    <source>
        <dbReference type="RuleBase" id="RU003694"/>
    </source>
</evidence>
<name>A0A556N2L8_9FLAO</name>
<reference evidence="5 6" key="1">
    <citation type="submission" date="2019-07" db="EMBL/GenBank/DDBJ databases">
        <authorList>
            <person name="Huq M.A."/>
        </authorList>
    </citation>
    <scope>NUCLEOTIDE SEQUENCE [LARGE SCALE GENOMIC DNA]</scope>
    <source>
        <strain evidence="5 6">MAH-3</strain>
    </source>
</reference>
<dbReference type="GO" id="GO:0006633">
    <property type="term" value="P:fatty acid biosynthetic process"/>
    <property type="evidence" value="ECO:0007669"/>
    <property type="project" value="InterPro"/>
</dbReference>
<evidence type="ECO:0000313" key="6">
    <source>
        <dbReference type="Proteomes" id="UP000316008"/>
    </source>
</evidence>